<evidence type="ECO:0000256" key="5">
    <source>
        <dbReference type="ARBA" id="ARBA00023274"/>
    </source>
</evidence>
<dbReference type="InterPro" id="IPR000630">
    <property type="entry name" value="Ribosomal_uS8"/>
</dbReference>
<evidence type="ECO:0000256" key="6">
    <source>
        <dbReference type="ARBA" id="ARBA00035258"/>
    </source>
</evidence>
<keyword evidence="3 8" id="KW-0694">RNA-binding</keyword>
<keyword evidence="2 8" id="KW-0699">rRNA-binding</keyword>
<comment type="subunit">
    <text evidence="7 8">Part of the 30S ribosomal subunit. Contacts proteins S5 and S12.</text>
</comment>
<evidence type="ECO:0000313" key="10">
    <source>
        <dbReference type="EMBL" id="SFN69496.1"/>
    </source>
</evidence>
<dbReference type="HAMAP" id="MF_01302_B">
    <property type="entry name" value="Ribosomal_uS8_B"/>
    <property type="match status" value="1"/>
</dbReference>
<organism evidence="10 11">
    <name type="scientific">Paenimyroides ummariense</name>
    <dbReference type="NCBI Taxonomy" id="913024"/>
    <lineage>
        <taxon>Bacteria</taxon>
        <taxon>Pseudomonadati</taxon>
        <taxon>Bacteroidota</taxon>
        <taxon>Flavobacteriia</taxon>
        <taxon>Flavobacteriales</taxon>
        <taxon>Flavobacteriaceae</taxon>
        <taxon>Paenimyroides</taxon>
    </lineage>
</organism>
<dbReference type="InterPro" id="IPR047863">
    <property type="entry name" value="Ribosomal_uS8_CS"/>
</dbReference>
<sequence>MIKGSGNILFPENHNRNSYIMYTDPIADFLTRIRNASRANHKVVEIPASNFKKEITKILFEQGYILSYKFDDSSVQGSIKIALKYDKDTKESVIKDIQRISKPGLRKYASSADLPRILNGLGIAIVSTSKGLMTGKKAKQLNVGGEVVCYVY</sequence>
<keyword evidence="4 8" id="KW-0689">Ribosomal protein</keyword>
<dbReference type="Gene3D" id="3.30.1490.10">
    <property type="match status" value="1"/>
</dbReference>
<keyword evidence="5 8" id="KW-0687">Ribonucleoprotein</keyword>
<protein>
    <recommendedName>
        <fullName evidence="6 8">Small ribosomal subunit protein uS8</fullName>
    </recommendedName>
</protein>
<evidence type="ECO:0000256" key="2">
    <source>
        <dbReference type="ARBA" id="ARBA00022730"/>
    </source>
</evidence>
<evidence type="ECO:0000256" key="4">
    <source>
        <dbReference type="ARBA" id="ARBA00022980"/>
    </source>
</evidence>
<dbReference type="PROSITE" id="PS00053">
    <property type="entry name" value="RIBOSOMAL_S8"/>
    <property type="match status" value="1"/>
</dbReference>
<dbReference type="AlphaFoldDB" id="A0A1I5B451"/>
<proteinExistence type="inferred from homology"/>
<dbReference type="InterPro" id="IPR035987">
    <property type="entry name" value="Ribosomal_uS8_sf"/>
</dbReference>
<evidence type="ECO:0000256" key="7">
    <source>
        <dbReference type="ARBA" id="ARBA00046740"/>
    </source>
</evidence>
<comment type="similarity">
    <text evidence="1 8 9">Belongs to the universal ribosomal protein uS8 family.</text>
</comment>
<dbReference type="EMBL" id="FOVI01000009">
    <property type="protein sequence ID" value="SFN69496.1"/>
    <property type="molecule type" value="Genomic_DNA"/>
</dbReference>
<dbReference type="STRING" id="913024.SAMN05421741_10955"/>
<reference evidence="11" key="1">
    <citation type="submission" date="2016-10" db="EMBL/GenBank/DDBJ databases">
        <authorList>
            <person name="Varghese N."/>
            <person name="Submissions S."/>
        </authorList>
    </citation>
    <scope>NUCLEOTIDE SEQUENCE [LARGE SCALE GENOMIC DNA]</scope>
    <source>
        <strain evidence="11">DS-12</strain>
    </source>
</reference>
<evidence type="ECO:0000256" key="3">
    <source>
        <dbReference type="ARBA" id="ARBA00022884"/>
    </source>
</evidence>
<dbReference type="GO" id="GO:0003735">
    <property type="term" value="F:structural constituent of ribosome"/>
    <property type="evidence" value="ECO:0007669"/>
    <property type="project" value="InterPro"/>
</dbReference>
<comment type="function">
    <text evidence="8">One of the primary rRNA binding proteins, it binds directly to 16S rRNA central domain where it helps coordinate assembly of the platform of the 30S subunit.</text>
</comment>
<dbReference type="Pfam" id="PF00410">
    <property type="entry name" value="Ribosomal_S8"/>
    <property type="match status" value="1"/>
</dbReference>
<dbReference type="FunFam" id="3.30.1370.30:FF:000002">
    <property type="entry name" value="30S ribosomal protein S8"/>
    <property type="match status" value="1"/>
</dbReference>
<dbReference type="NCBIfam" id="NF001109">
    <property type="entry name" value="PRK00136.1"/>
    <property type="match status" value="1"/>
</dbReference>
<dbReference type="Proteomes" id="UP000199036">
    <property type="component" value="Unassembled WGS sequence"/>
</dbReference>
<dbReference type="GO" id="GO:0005840">
    <property type="term" value="C:ribosome"/>
    <property type="evidence" value="ECO:0007669"/>
    <property type="project" value="UniProtKB-KW"/>
</dbReference>
<evidence type="ECO:0000256" key="9">
    <source>
        <dbReference type="RuleBase" id="RU003660"/>
    </source>
</evidence>
<name>A0A1I5B451_9FLAO</name>
<gene>
    <name evidence="8" type="primary">rpsH</name>
    <name evidence="10" type="ORF">SAMN05421741_10955</name>
</gene>
<dbReference type="GO" id="GO:0006412">
    <property type="term" value="P:translation"/>
    <property type="evidence" value="ECO:0007669"/>
    <property type="project" value="UniProtKB-UniRule"/>
</dbReference>
<dbReference type="SUPFAM" id="SSF56047">
    <property type="entry name" value="Ribosomal protein S8"/>
    <property type="match status" value="1"/>
</dbReference>
<dbReference type="GO" id="GO:1990904">
    <property type="term" value="C:ribonucleoprotein complex"/>
    <property type="evidence" value="ECO:0007669"/>
    <property type="project" value="UniProtKB-KW"/>
</dbReference>
<keyword evidence="11" id="KW-1185">Reference proteome</keyword>
<evidence type="ECO:0000313" key="11">
    <source>
        <dbReference type="Proteomes" id="UP000199036"/>
    </source>
</evidence>
<evidence type="ECO:0000256" key="8">
    <source>
        <dbReference type="HAMAP-Rule" id="MF_01302"/>
    </source>
</evidence>
<evidence type="ECO:0000256" key="1">
    <source>
        <dbReference type="ARBA" id="ARBA00006471"/>
    </source>
</evidence>
<accession>A0A1I5B451</accession>
<dbReference type="GO" id="GO:0005737">
    <property type="term" value="C:cytoplasm"/>
    <property type="evidence" value="ECO:0007669"/>
    <property type="project" value="UniProtKB-ARBA"/>
</dbReference>
<dbReference type="PANTHER" id="PTHR11758">
    <property type="entry name" value="40S RIBOSOMAL PROTEIN S15A"/>
    <property type="match status" value="1"/>
</dbReference>
<dbReference type="GO" id="GO:0019843">
    <property type="term" value="F:rRNA binding"/>
    <property type="evidence" value="ECO:0007669"/>
    <property type="project" value="UniProtKB-UniRule"/>
</dbReference>
<dbReference type="FunFam" id="3.30.1490.10:FF:000001">
    <property type="entry name" value="30S ribosomal protein S8"/>
    <property type="match status" value="1"/>
</dbReference>
<dbReference type="Gene3D" id="3.30.1370.30">
    <property type="match status" value="1"/>
</dbReference>